<keyword evidence="4" id="KW-1185">Reference proteome</keyword>
<feature type="domain" description="UBP-type" evidence="2">
    <location>
        <begin position="29"/>
        <end position="132"/>
    </location>
</feature>
<feature type="region of interest" description="Disordered" evidence="1">
    <location>
        <begin position="1"/>
        <end position="22"/>
    </location>
</feature>
<organism evidence="3 4">
    <name type="scientific">Streptomyces omiyaensis</name>
    <dbReference type="NCBI Taxonomy" id="68247"/>
    <lineage>
        <taxon>Bacteria</taxon>
        <taxon>Bacillati</taxon>
        <taxon>Actinomycetota</taxon>
        <taxon>Actinomycetes</taxon>
        <taxon>Kitasatosporales</taxon>
        <taxon>Streptomycetaceae</taxon>
        <taxon>Streptomyces</taxon>
    </lineage>
</organism>
<accession>A0ABW7BUX2</accession>
<dbReference type="Gene3D" id="3.30.40.10">
    <property type="entry name" value="Zinc/RING finger domain, C3HC4 (zinc finger)"/>
    <property type="match status" value="1"/>
</dbReference>
<dbReference type="SUPFAM" id="SSF57850">
    <property type="entry name" value="RING/U-box"/>
    <property type="match status" value="1"/>
</dbReference>
<gene>
    <name evidence="3" type="ORF">ACGFYS_19615</name>
</gene>
<feature type="compositionally biased region" description="Pro residues" evidence="1">
    <location>
        <begin position="1"/>
        <end position="14"/>
    </location>
</feature>
<evidence type="ECO:0000313" key="4">
    <source>
        <dbReference type="Proteomes" id="UP001604282"/>
    </source>
</evidence>
<dbReference type="InterPro" id="IPR001607">
    <property type="entry name" value="Znf_UBP"/>
</dbReference>
<comment type="caution">
    <text evidence="3">The sequence shown here is derived from an EMBL/GenBank/DDBJ whole genome shotgun (WGS) entry which is preliminary data.</text>
</comment>
<protein>
    <submittedName>
        <fullName evidence="3">UBP-type zinc finger domain-containing protein</fullName>
    </submittedName>
</protein>
<evidence type="ECO:0000313" key="3">
    <source>
        <dbReference type="EMBL" id="MFG3191136.1"/>
    </source>
</evidence>
<reference evidence="3 4" key="1">
    <citation type="submission" date="2024-10" db="EMBL/GenBank/DDBJ databases">
        <title>The Natural Products Discovery Center: Release of the First 8490 Sequenced Strains for Exploring Actinobacteria Biosynthetic Diversity.</title>
        <authorList>
            <person name="Kalkreuter E."/>
            <person name="Kautsar S.A."/>
            <person name="Yang D."/>
            <person name="Bader C.D."/>
            <person name="Teijaro C.N."/>
            <person name="Fluegel L."/>
            <person name="Davis C.M."/>
            <person name="Simpson J.R."/>
            <person name="Lauterbach L."/>
            <person name="Steele A.D."/>
            <person name="Gui C."/>
            <person name="Meng S."/>
            <person name="Li G."/>
            <person name="Viehrig K."/>
            <person name="Ye F."/>
            <person name="Su P."/>
            <person name="Kiefer A.F."/>
            <person name="Nichols A."/>
            <person name="Cepeda A.J."/>
            <person name="Yan W."/>
            <person name="Fan B."/>
            <person name="Jiang Y."/>
            <person name="Adhikari A."/>
            <person name="Zheng C.-J."/>
            <person name="Schuster L."/>
            <person name="Cowan T.M."/>
            <person name="Smanski M.J."/>
            <person name="Chevrette M.G."/>
            <person name="De Carvalho L.P.S."/>
            <person name="Shen B."/>
        </authorList>
    </citation>
    <scope>NUCLEOTIDE SEQUENCE [LARGE SCALE GENOMIC DNA]</scope>
    <source>
        <strain evidence="3 4">NPDC048229</strain>
    </source>
</reference>
<dbReference type="EMBL" id="JBICZW010000011">
    <property type="protein sequence ID" value="MFG3191136.1"/>
    <property type="molecule type" value="Genomic_DNA"/>
</dbReference>
<evidence type="ECO:0000259" key="2">
    <source>
        <dbReference type="PROSITE" id="PS50271"/>
    </source>
</evidence>
<dbReference type="InterPro" id="IPR013083">
    <property type="entry name" value="Znf_RING/FYVE/PHD"/>
</dbReference>
<dbReference type="PROSITE" id="PS50271">
    <property type="entry name" value="ZF_UBP"/>
    <property type="match status" value="1"/>
</dbReference>
<dbReference type="Pfam" id="PF02148">
    <property type="entry name" value="zf-UBP"/>
    <property type="match status" value="1"/>
</dbReference>
<dbReference type="Proteomes" id="UP001604282">
    <property type="component" value="Unassembled WGS sequence"/>
</dbReference>
<name>A0ABW7BUX2_9ACTN</name>
<proteinExistence type="predicted"/>
<sequence>MTPPDQRTAPPPDGPAWTVAPDAGRTAPAHCAHLDAPVPPAGAAAGAVCAQCAARGTAWRRLRRCAACGHVGCCDSSPGAHSHAHHTATGHPVAVSLAPDEDWAWCFVDELFLLRARDDEPGRAAPRPGSAARTGR</sequence>
<evidence type="ECO:0000256" key="1">
    <source>
        <dbReference type="SAM" id="MobiDB-lite"/>
    </source>
</evidence>
<dbReference type="RefSeq" id="WP_229883548.1">
    <property type="nucleotide sequence ID" value="NZ_BMVV01000009.1"/>
</dbReference>